<dbReference type="GO" id="GO:0016787">
    <property type="term" value="F:hydrolase activity"/>
    <property type="evidence" value="ECO:0007669"/>
    <property type="project" value="UniProtKB-KW"/>
</dbReference>
<dbReference type="CDD" id="cd03143">
    <property type="entry name" value="A4_beta-galactosidase_middle_domain"/>
    <property type="match status" value="1"/>
</dbReference>
<proteinExistence type="predicted"/>
<accession>A0A5K7SGM0</accession>
<dbReference type="Pfam" id="PF06283">
    <property type="entry name" value="ThuA"/>
    <property type="match status" value="1"/>
</dbReference>
<sequence length="253" mass="29400">MLILLSLLFCLNLQAQFPRFKVLAFYSKQVERDHVLFANDAIRFFKDLTSGGGFVFDTTSTMSDLNDVKLKNYQLVMMINDFPQNTEQRESFRRYMENGGGWFGFHVAAYNDHDTNWPWELDFLGGGVFYRNNWPPMPAKLVVDDPKHEITKGLPASFIAPINEWYQWEPSPRERKNIKVLVSLSPDNYPFGLKDIVPDGDFPVVWTNTDYRMIYLNMGHGSQIFTDATQNKLIIDAFRWVIVTDKKGNIFDN</sequence>
<feature type="signal peptide" evidence="1">
    <location>
        <begin position="1"/>
        <end position="15"/>
    </location>
</feature>
<dbReference type="KEGG" id="anf:AQPE_4819"/>
<keyword evidence="1" id="KW-0732">Signal</keyword>
<reference evidence="3" key="1">
    <citation type="journal article" date="2020" name="Int. J. Syst. Evol. Microbiol.">
        <title>Aquipluma nitroreducens gen. nov. sp. nov., a novel facultatively anaerobic bacterium isolated from a freshwater lake.</title>
        <authorList>
            <person name="Watanabe M."/>
            <person name="Kojima H."/>
            <person name="Fukui M."/>
        </authorList>
    </citation>
    <scope>NUCLEOTIDE SEQUENCE</scope>
    <source>
        <strain evidence="3">MeG22</strain>
    </source>
</reference>
<dbReference type="PANTHER" id="PTHR40469:SF2">
    <property type="entry name" value="GALACTOSE-BINDING DOMAIN-LIKE SUPERFAMILY PROTEIN"/>
    <property type="match status" value="1"/>
</dbReference>
<dbReference type="AlphaFoldDB" id="A0A5K7SGM0"/>
<evidence type="ECO:0000259" key="2">
    <source>
        <dbReference type="Pfam" id="PF06283"/>
    </source>
</evidence>
<gene>
    <name evidence="3" type="ORF">AQPE_4819</name>
</gene>
<keyword evidence="4" id="KW-1185">Reference proteome</keyword>
<dbReference type="Gene3D" id="3.40.50.880">
    <property type="match status" value="1"/>
</dbReference>
<dbReference type="InterPro" id="IPR029062">
    <property type="entry name" value="Class_I_gatase-like"/>
</dbReference>
<protein>
    <submittedName>
        <fullName evidence="3">Secreted glycosyl hydrolase</fullName>
    </submittedName>
</protein>
<feature type="domain" description="ThuA-like" evidence="2">
    <location>
        <begin position="27"/>
        <end position="241"/>
    </location>
</feature>
<dbReference type="EMBL" id="AP018694">
    <property type="protein sequence ID" value="BBE20625.1"/>
    <property type="molecule type" value="Genomic_DNA"/>
</dbReference>
<organism evidence="3 4">
    <name type="scientific">Aquipluma nitroreducens</name>
    <dbReference type="NCBI Taxonomy" id="2010828"/>
    <lineage>
        <taxon>Bacteria</taxon>
        <taxon>Pseudomonadati</taxon>
        <taxon>Bacteroidota</taxon>
        <taxon>Bacteroidia</taxon>
        <taxon>Marinilabiliales</taxon>
        <taxon>Prolixibacteraceae</taxon>
        <taxon>Aquipluma</taxon>
    </lineage>
</organism>
<evidence type="ECO:0000256" key="1">
    <source>
        <dbReference type="SAM" id="SignalP"/>
    </source>
</evidence>
<dbReference type="Proteomes" id="UP001193389">
    <property type="component" value="Chromosome"/>
</dbReference>
<evidence type="ECO:0000313" key="3">
    <source>
        <dbReference type="EMBL" id="BBE20625.1"/>
    </source>
</evidence>
<keyword evidence="3" id="KW-0378">Hydrolase</keyword>
<feature type="chain" id="PRO_5024347144" evidence="1">
    <location>
        <begin position="16"/>
        <end position="253"/>
    </location>
</feature>
<dbReference type="PANTHER" id="PTHR40469">
    <property type="entry name" value="SECRETED GLYCOSYL HYDROLASE"/>
    <property type="match status" value="1"/>
</dbReference>
<dbReference type="SUPFAM" id="SSF52317">
    <property type="entry name" value="Class I glutamine amidotransferase-like"/>
    <property type="match status" value="1"/>
</dbReference>
<name>A0A5K7SGM0_9BACT</name>
<dbReference type="InterPro" id="IPR029010">
    <property type="entry name" value="ThuA-like"/>
</dbReference>
<evidence type="ECO:0000313" key="4">
    <source>
        <dbReference type="Proteomes" id="UP001193389"/>
    </source>
</evidence>